<dbReference type="VEuPathDB" id="VectorBase:AMIN005446"/>
<evidence type="ECO:0000313" key="3">
    <source>
        <dbReference type="EnsemblMetazoa" id="AMIN005446-PA"/>
    </source>
</evidence>
<feature type="chain" id="PRO_5008140760" evidence="2">
    <location>
        <begin position="30"/>
        <end position="85"/>
    </location>
</feature>
<name>A0A182W533_9DIPT</name>
<sequence>MQFNSGNLSKIALVVAVCCLLLCCDPAEANPLPGKTNQAMKSKSKGSSSASSSKKADAPRHSLGTGARAGLIGTGVGGAILTSLI</sequence>
<dbReference type="EnsemblMetazoa" id="AMIN005446-RA">
    <property type="protein sequence ID" value="AMIN005446-PA"/>
    <property type="gene ID" value="AMIN005446"/>
</dbReference>
<dbReference type="AlphaFoldDB" id="A0A182W533"/>
<evidence type="ECO:0000256" key="2">
    <source>
        <dbReference type="SAM" id="SignalP"/>
    </source>
</evidence>
<protein>
    <submittedName>
        <fullName evidence="3">Uncharacterized protein</fullName>
    </submittedName>
</protein>
<keyword evidence="4" id="KW-1185">Reference proteome</keyword>
<feature type="region of interest" description="Disordered" evidence="1">
    <location>
        <begin position="31"/>
        <end position="69"/>
    </location>
</feature>
<proteinExistence type="predicted"/>
<dbReference type="Proteomes" id="UP000075920">
    <property type="component" value="Unassembled WGS sequence"/>
</dbReference>
<feature type="signal peptide" evidence="2">
    <location>
        <begin position="1"/>
        <end position="29"/>
    </location>
</feature>
<accession>A0A182W533</accession>
<keyword evidence="2" id="KW-0732">Signal</keyword>
<reference evidence="4" key="1">
    <citation type="submission" date="2013-03" db="EMBL/GenBank/DDBJ databases">
        <title>The Genome Sequence of Anopheles minimus MINIMUS1.</title>
        <authorList>
            <consortium name="The Broad Institute Genomics Platform"/>
            <person name="Neafsey D.E."/>
            <person name="Walton C."/>
            <person name="Walker B."/>
            <person name="Young S.K."/>
            <person name="Zeng Q."/>
            <person name="Gargeya S."/>
            <person name="Fitzgerald M."/>
            <person name="Haas B."/>
            <person name="Abouelleil A."/>
            <person name="Allen A.W."/>
            <person name="Alvarado L."/>
            <person name="Arachchi H.M."/>
            <person name="Berlin A.M."/>
            <person name="Chapman S.B."/>
            <person name="Gainer-Dewar J."/>
            <person name="Goldberg J."/>
            <person name="Griggs A."/>
            <person name="Gujja S."/>
            <person name="Hansen M."/>
            <person name="Howarth C."/>
            <person name="Imamovic A."/>
            <person name="Ireland A."/>
            <person name="Larimer J."/>
            <person name="McCowan C."/>
            <person name="Murphy C."/>
            <person name="Pearson M."/>
            <person name="Poon T.W."/>
            <person name="Priest M."/>
            <person name="Roberts A."/>
            <person name="Saif S."/>
            <person name="Shea T."/>
            <person name="Sisk P."/>
            <person name="Sykes S."/>
            <person name="Wortman J."/>
            <person name="Nusbaum C."/>
            <person name="Birren B."/>
        </authorList>
    </citation>
    <scope>NUCLEOTIDE SEQUENCE [LARGE SCALE GENOMIC DNA]</scope>
    <source>
        <strain evidence="4">MINIMUS1</strain>
    </source>
</reference>
<organism evidence="3 4">
    <name type="scientific">Anopheles minimus</name>
    <dbReference type="NCBI Taxonomy" id="112268"/>
    <lineage>
        <taxon>Eukaryota</taxon>
        <taxon>Metazoa</taxon>
        <taxon>Ecdysozoa</taxon>
        <taxon>Arthropoda</taxon>
        <taxon>Hexapoda</taxon>
        <taxon>Insecta</taxon>
        <taxon>Pterygota</taxon>
        <taxon>Neoptera</taxon>
        <taxon>Endopterygota</taxon>
        <taxon>Diptera</taxon>
        <taxon>Nematocera</taxon>
        <taxon>Culicoidea</taxon>
        <taxon>Culicidae</taxon>
        <taxon>Anophelinae</taxon>
        <taxon>Anopheles</taxon>
    </lineage>
</organism>
<evidence type="ECO:0000313" key="4">
    <source>
        <dbReference type="Proteomes" id="UP000075920"/>
    </source>
</evidence>
<reference evidence="3" key="2">
    <citation type="submission" date="2020-05" db="UniProtKB">
        <authorList>
            <consortium name="EnsemblMetazoa"/>
        </authorList>
    </citation>
    <scope>IDENTIFICATION</scope>
    <source>
        <strain evidence="3">MINIMUS1</strain>
    </source>
</reference>
<evidence type="ECO:0000256" key="1">
    <source>
        <dbReference type="SAM" id="MobiDB-lite"/>
    </source>
</evidence>